<comment type="caution">
    <text evidence="2">The sequence shown here is derived from an EMBL/GenBank/DDBJ whole genome shotgun (WGS) entry which is preliminary data.</text>
</comment>
<evidence type="ECO:0000256" key="1">
    <source>
        <dbReference type="SAM" id="Phobius"/>
    </source>
</evidence>
<name>A0A4Z2I5W2_9TELE</name>
<accession>A0A4Z2I5W2</accession>
<keyword evidence="1" id="KW-0472">Membrane</keyword>
<keyword evidence="1" id="KW-1133">Transmembrane helix</keyword>
<evidence type="ECO:0000313" key="2">
    <source>
        <dbReference type="EMBL" id="TNN72704.1"/>
    </source>
</evidence>
<feature type="transmembrane region" description="Helical" evidence="1">
    <location>
        <begin position="47"/>
        <end position="69"/>
    </location>
</feature>
<dbReference type="AlphaFoldDB" id="A0A4Z2I5W2"/>
<dbReference type="Proteomes" id="UP000314294">
    <property type="component" value="Unassembled WGS sequence"/>
</dbReference>
<dbReference type="EMBL" id="SRLO01000133">
    <property type="protein sequence ID" value="TNN72704.1"/>
    <property type="molecule type" value="Genomic_DNA"/>
</dbReference>
<proteinExistence type="predicted"/>
<evidence type="ECO:0000313" key="3">
    <source>
        <dbReference type="Proteomes" id="UP000314294"/>
    </source>
</evidence>
<gene>
    <name evidence="2" type="ORF">EYF80_016988</name>
</gene>
<keyword evidence="3" id="KW-1185">Reference proteome</keyword>
<keyword evidence="1" id="KW-0812">Transmembrane</keyword>
<organism evidence="2 3">
    <name type="scientific">Liparis tanakae</name>
    <name type="common">Tanaka's snailfish</name>
    <dbReference type="NCBI Taxonomy" id="230148"/>
    <lineage>
        <taxon>Eukaryota</taxon>
        <taxon>Metazoa</taxon>
        <taxon>Chordata</taxon>
        <taxon>Craniata</taxon>
        <taxon>Vertebrata</taxon>
        <taxon>Euteleostomi</taxon>
        <taxon>Actinopterygii</taxon>
        <taxon>Neopterygii</taxon>
        <taxon>Teleostei</taxon>
        <taxon>Neoteleostei</taxon>
        <taxon>Acanthomorphata</taxon>
        <taxon>Eupercaria</taxon>
        <taxon>Perciformes</taxon>
        <taxon>Cottioidei</taxon>
        <taxon>Cottales</taxon>
        <taxon>Liparidae</taxon>
        <taxon>Liparis</taxon>
    </lineage>
</organism>
<sequence>MKRLEPYSAWKDQRGPAAEVLRPMVQMVQPSENGPASMRLLQFSPCCYRLFLMWLLTLMSLFHVDLYLIKVFFITYS</sequence>
<protein>
    <submittedName>
        <fullName evidence="2">Uncharacterized protein</fullName>
    </submittedName>
</protein>
<reference evidence="2 3" key="1">
    <citation type="submission" date="2019-03" db="EMBL/GenBank/DDBJ databases">
        <title>First draft genome of Liparis tanakae, snailfish: a comprehensive survey of snailfish specific genes.</title>
        <authorList>
            <person name="Kim W."/>
            <person name="Song I."/>
            <person name="Jeong J.-H."/>
            <person name="Kim D."/>
            <person name="Kim S."/>
            <person name="Ryu S."/>
            <person name="Song J.Y."/>
            <person name="Lee S.K."/>
        </authorList>
    </citation>
    <scope>NUCLEOTIDE SEQUENCE [LARGE SCALE GENOMIC DNA]</scope>
    <source>
        <tissue evidence="2">Muscle</tissue>
    </source>
</reference>